<keyword evidence="4" id="KW-1185">Reference proteome</keyword>
<feature type="region of interest" description="Disordered" evidence="1">
    <location>
        <begin position="213"/>
        <end position="249"/>
    </location>
</feature>
<feature type="transmembrane region" description="Helical" evidence="2">
    <location>
        <begin position="167"/>
        <end position="184"/>
    </location>
</feature>
<dbReference type="Proteomes" id="UP000799640">
    <property type="component" value="Unassembled WGS sequence"/>
</dbReference>
<feature type="transmembrane region" description="Helical" evidence="2">
    <location>
        <begin position="77"/>
        <end position="94"/>
    </location>
</feature>
<keyword evidence="2" id="KW-1133">Transmembrane helix</keyword>
<accession>A0A6G1I935</accession>
<keyword evidence="2" id="KW-0812">Transmembrane</keyword>
<gene>
    <name evidence="3" type="ORF">EJ06DRAFT_553643</name>
</gene>
<feature type="transmembrane region" description="Helical" evidence="2">
    <location>
        <begin position="45"/>
        <end position="65"/>
    </location>
</feature>
<keyword evidence="2" id="KW-0472">Membrane</keyword>
<organism evidence="3 4">
    <name type="scientific">Trichodelitschia bisporula</name>
    <dbReference type="NCBI Taxonomy" id="703511"/>
    <lineage>
        <taxon>Eukaryota</taxon>
        <taxon>Fungi</taxon>
        <taxon>Dikarya</taxon>
        <taxon>Ascomycota</taxon>
        <taxon>Pezizomycotina</taxon>
        <taxon>Dothideomycetes</taxon>
        <taxon>Dothideomycetes incertae sedis</taxon>
        <taxon>Phaeotrichales</taxon>
        <taxon>Phaeotrichaceae</taxon>
        <taxon>Trichodelitschia</taxon>
    </lineage>
</organism>
<evidence type="ECO:0000313" key="3">
    <source>
        <dbReference type="EMBL" id="KAF2404823.1"/>
    </source>
</evidence>
<proteinExistence type="predicted"/>
<evidence type="ECO:0000256" key="2">
    <source>
        <dbReference type="SAM" id="Phobius"/>
    </source>
</evidence>
<evidence type="ECO:0000313" key="4">
    <source>
        <dbReference type="Proteomes" id="UP000799640"/>
    </source>
</evidence>
<protein>
    <submittedName>
        <fullName evidence="3">Uncharacterized protein</fullName>
    </submittedName>
</protein>
<evidence type="ECO:0000256" key="1">
    <source>
        <dbReference type="SAM" id="MobiDB-lite"/>
    </source>
</evidence>
<name>A0A6G1I935_9PEZI</name>
<dbReference type="OrthoDB" id="3945378at2759"/>
<sequence length="538" mass="60671">MPGDDNNYGFDGNPDIYGIGIRVGYYTQALTIWVANLWAPQEAPFTQSVTIQFLVALLVGVCVLCRNPTDTYAVEPYMLMQVAYYTMTMSFLGRPTPELLIWDVHYKSRFILDGIYLGMSSFDLWFWWFGVYQLKPTATPQGTPVFFVYFGQTDLFGWVRYVAREVNVMSLLLIMLDMLCVLIYRRMQKRLDHSVTPAKLKEQAAAWLEMHQRRPAVKSPSDNDDPISRDRSQAPSRASGGGKDIRGESTKELELGLRETWATAPPPYHPRRTHTGLLKRVMFGRSGLNAQLINKPPTVCTTTYTPCLANLFAAEELLENINPPPPKRSVWMRRLRGLSMPFRAMFLFFRLLLSLTTHRVRPGIIFALLSHQRNLGCSCRTNSSASVRLALTQPAYADPSIHAADIMLASRLHLALHPPAAPTRADTLRWAWSQFSACSILVIGTELTIQWNYIKGVQTIANVGQMVPFAIGVCGLTKVVWVALCDAAKGRVVTEEERAYRFGGFTVTVERKAWVEAAEAWDAARTEYLRQVRSEQGA</sequence>
<feature type="transmembrane region" description="Helical" evidence="2">
    <location>
        <begin position="114"/>
        <end position="132"/>
    </location>
</feature>
<dbReference type="EMBL" id="ML996688">
    <property type="protein sequence ID" value="KAF2404823.1"/>
    <property type="molecule type" value="Genomic_DNA"/>
</dbReference>
<dbReference type="AlphaFoldDB" id="A0A6G1I935"/>
<reference evidence="3" key="1">
    <citation type="journal article" date="2020" name="Stud. Mycol.">
        <title>101 Dothideomycetes genomes: a test case for predicting lifestyles and emergence of pathogens.</title>
        <authorList>
            <person name="Haridas S."/>
            <person name="Albert R."/>
            <person name="Binder M."/>
            <person name="Bloem J."/>
            <person name="Labutti K."/>
            <person name="Salamov A."/>
            <person name="Andreopoulos B."/>
            <person name="Baker S."/>
            <person name="Barry K."/>
            <person name="Bills G."/>
            <person name="Bluhm B."/>
            <person name="Cannon C."/>
            <person name="Castanera R."/>
            <person name="Culley D."/>
            <person name="Daum C."/>
            <person name="Ezra D."/>
            <person name="Gonzalez J."/>
            <person name="Henrissat B."/>
            <person name="Kuo A."/>
            <person name="Liang C."/>
            <person name="Lipzen A."/>
            <person name="Lutzoni F."/>
            <person name="Magnuson J."/>
            <person name="Mondo S."/>
            <person name="Nolan M."/>
            <person name="Ohm R."/>
            <person name="Pangilinan J."/>
            <person name="Park H.-J."/>
            <person name="Ramirez L."/>
            <person name="Alfaro M."/>
            <person name="Sun H."/>
            <person name="Tritt A."/>
            <person name="Yoshinaga Y."/>
            <person name="Zwiers L.-H."/>
            <person name="Turgeon B."/>
            <person name="Goodwin S."/>
            <person name="Spatafora J."/>
            <person name="Crous P."/>
            <person name="Grigoriev I."/>
        </authorList>
    </citation>
    <scope>NUCLEOTIDE SEQUENCE</scope>
    <source>
        <strain evidence="3">CBS 262.69</strain>
    </source>
</reference>